<dbReference type="Pfam" id="PF01734">
    <property type="entry name" value="Patatin"/>
    <property type="match status" value="1"/>
</dbReference>
<dbReference type="SUPFAM" id="SSF52151">
    <property type="entry name" value="FabD/lysophospholipase-like"/>
    <property type="match status" value="1"/>
</dbReference>
<feature type="compositionally biased region" description="Low complexity" evidence="5">
    <location>
        <begin position="769"/>
        <end position="790"/>
    </location>
</feature>
<feature type="compositionally biased region" description="Low complexity" evidence="5">
    <location>
        <begin position="693"/>
        <end position="704"/>
    </location>
</feature>
<dbReference type="CDD" id="cd07230">
    <property type="entry name" value="Pat_TGL4-5_like"/>
    <property type="match status" value="1"/>
</dbReference>
<feature type="domain" description="PNPLA" evidence="6">
    <location>
        <begin position="238"/>
        <end position="435"/>
    </location>
</feature>
<dbReference type="EMBL" id="JBBJBU010000007">
    <property type="protein sequence ID" value="KAK7204729.1"/>
    <property type="molecule type" value="Genomic_DNA"/>
</dbReference>
<dbReference type="GeneID" id="90039683"/>
<feature type="region of interest" description="Disordered" evidence="5">
    <location>
        <begin position="691"/>
        <end position="823"/>
    </location>
</feature>
<accession>A0ABR1F4G5</accession>
<keyword evidence="3 4" id="KW-0443">Lipid metabolism</keyword>
<feature type="compositionally biased region" description="Acidic residues" evidence="5">
    <location>
        <begin position="728"/>
        <end position="738"/>
    </location>
</feature>
<feature type="compositionally biased region" description="Polar residues" evidence="5">
    <location>
        <begin position="897"/>
        <end position="907"/>
    </location>
</feature>
<feature type="short sequence motif" description="GXGXXG" evidence="4">
    <location>
        <begin position="242"/>
        <end position="247"/>
    </location>
</feature>
<feature type="active site" description="Nucleophile" evidence="4">
    <location>
        <position position="271"/>
    </location>
</feature>
<evidence type="ECO:0000256" key="5">
    <source>
        <dbReference type="SAM" id="MobiDB-lite"/>
    </source>
</evidence>
<feature type="compositionally biased region" description="Polar residues" evidence="5">
    <location>
        <begin position="923"/>
        <end position="953"/>
    </location>
</feature>
<dbReference type="Pfam" id="PF11815">
    <property type="entry name" value="DUF3336"/>
    <property type="match status" value="1"/>
</dbReference>
<feature type="region of interest" description="Disordered" evidence="5">
    <location>
        <begin position="644"/>
        <end position="666"/>
    </location>
</feature>
<evidence type="ECO:0000313" key="8">
    <source>
        <dbReference type="Proteomes" id="UP001498771"/>
    </source>
</evidence>
<gene>
    <name evidence="7" type="ORF">BZA70DRAFT_290049</name>
</gene>
<dbReference type="GO" id="GO:0016787">
    <property type="term" value="F:hydrolase activity"/>
    <property type="evidence" value="ECO:0007669"/>
    <property type="project" value="UniProtKB-KW"/>
</dbReference>
<feature type="compositionally biased region" description="Low complexity" evidence="5">
    <location>
        <begin position="476"/>
        <end position="491"/>
    </location>
</feature>
<dbReference type="Proteomes" id="UP001498771">
    <property type="component" value="Unassembled WGS sequence"/>
</dbReference>
<keyword evidence="8" id="KW-1185">Reference proteome</keyword>
<dbReference type="RefSeq" id="XP_064767762.1">
    <property type="nucleotide sequence ID" value="XM_064914171.1"/>
</dbReference>
<feature type="region of interest" description="Disordered" evidence="5">
    <location>
        <begin position="61"/>
        <end position="83"/>
    </location>
</feature>
<comment type="caution">
    <text evidence="4">Lacks conserved residue(s) required for the propagation of feature annotation.</text>
</comment>
<dbReference type="PROSITE" id="PS51635">
    <property type="entry name" value="PNPLA"/>
    <property type="match status" value="1"/>
</dbReference>
<evidence type="ECO:0000313" key="7">
    <source>
        <dbReference type="EMBL" id="KAK7204729.1"/>
    </source>
</evidence>
<dbReference type="Gene3D" id="3.40.1090.10">
    <property type="entry name" value="Cytosolic phospholipase A2 catalytic domain"/>
    <property type="match status" value="2"/>
</dbReference>
<feature type="region of interest" description="Disordered" evidence="5">
    <location>
        <begin position="467"/>
        <end position="491"/>
    </location>
</feature>
<evidence type="ECO:0000259" key="6">
    <source>
        <dbReference type="PROSITE" id="PS51635"/>
    </source>
</evidence>
<dbReference type="InterPro" id="IPR002641">
    <property type="entry name" value="PNPLA_dom"/>
</dbReference>
<feature type="compositionally biased region" description="Polar residues" evidence="5">
    <location>
        <begin position="1049"/>
        <end position="1058"/>
    </location>
</feature>
<proteinExistence type="predicted"/>
<dbReference type="PANTHER" id="PTHR14226">
    <property type="entry name" value="NEUROPATHY TARGET ESTERASE/SWISS CHEESE D.MELANOGASTER"/>
    <property type="match status" value="1"/>
</dbReference>
<keyword evidence="7" id="KW-0808">Transferase</keyword>
<dbReference type="GO" id="GO:0016740">
    <property type="term" value="F:transferase activity"/>
    <property type="evidence" value="ECO:0007669"/>
    <property type="project" value="UniProtKB-KW"/>
</dbReference>
<dbReference type="InterPro" id="IPR016035">
    <property type="entry name" value="Acyl_Trfase/lysoPLipase"/>
</dbReference>
<evidence type="ECO:0000256" key="4">
    <source>
        <dbReference type="PROSITE-ProRule" id="PRU01161"/>
    </source>
</evidence>
<keyword evidence="1 4" id="KW-0378">Hydrolase</keyword>
<feature type="region of interest" description="Disordered" evidence="5">
    <location>
        <begin position="882"/>
        <end position="953"/>
    </location>
</feature>
<protein>
    <submittedName>
        <fullName evidence="7">Acyl transferase/acyl hydrolase/lysophospholipase</fullName>
    </submittedName>
</protein>
<keyword evidence="2 4" id="KW-0442">Lipid degradation</keyword>
<dbReference type="InterPro" id="IPR050301">
    <property type="entry name" value="NTE"/>
</dbReference>
<sequence length="1058" mass="116781">MTTLFSSIAISHDQQSSTASPFSAPSTSSEHSSLVDTLASKLIRVANKFYLRDNAASAEQQQQAWETPLHSRDLGSSIDSDDNGRQKRLEVAYALQEHATSYDEWARASQELDYLLGYDTWKMDPVSDEYDYKLLMQKVHELRTLRQKGDYLKLLFFLRTTLTRNPANIGNPKLYTHSHIGTKYLIDDYITECEESLQTVLNCPIPAGMQGDDVTYVDESRKLDELLRTRHAFGRTALLLSGGGTLGMLHSGVLEALHKCGLLPKIISGSSAGAIVAAALCTRSDQELPELLSNFQYFNLDVFEETGNEESVWTRIARFLKHGAWTDISYLVSSMQEVLGQLTFQEAYNRTRRVLNIPVSSATVYEPPRLLNYLTAPNVFIWSAVCASCSVPFVFLSHTLMAKDPRTSQPVPWNPTAQRWIDGSVDNDLPMSRLNEMFNVNHFIVSQVNPHIVPFLKPYDGVSPDLSASTEESKAEASSSSASPQKSTSQTRKVATGIVGNFLAKSCAISDSLINLAVTETMHRLEMTSEIGILPNLCTKLRSVLAQTYSGDITIMPQIYVSELNRILKNPTPEFLLDAKIRGHKATWPKISIIRNHCAIELALDSAIIDLRSRTIMNSMVVGAKKLSSPYLLAERQRSSSFYKNKSRRSYDAHGRAGTPVSEGFSKSLSEPATVVREASTTSGVKIVLADESSGAKQAPSSSSEASRVEADEMTLISRTDDDVNINLDDDEDEDDEGGYMMGVYPEDTDFDIGSPVETKNLTDPFLEARSAPMSPSASSSSSSSSSTVNRRNRRSASLLQQPTTFAIGVSPPGTPRAHRRRTSGDGYFYNYFNYSTSRIPSYGYQQQNFQALTRQMSKSQPSTPSSRNLLSRQASALNIHEVHDSSSSRIGKGKKPQTQNNTSSRRVSFDLAAPSSADLRNRTQSLGSSPKLQMVSLSGPSSGMTQHQRQLQSALQLMPQFQGLPPSVDADYDGDEIATLSTQSGRHRQVEHHMSAANDSDDSSSEAGSNQQRYWPLQYDQVAATTVRPGASQSQRGQRVRRPPIMRSMSTPSGRKS</sequence>
<feature type="short sequence motif" description="GXSXG" evidence="4">
    <location>
        <begin position="269"/>
        <end position="273"/>
    </location>
</feature>
<feature type="active site" description="Proton acceptor" evidence="4">
    <location>
        <position position="422"/>
    </location>
</feature>
<dbReference type="PANTHER" id="PTHR14226:SF10">
    <property type="entry name" value="TRIACYLGLYCEROL LIPASE 4-RELATED"/>
    <property type="match status" value="1"/>
</dbReference>
<evidence type="ECO:0000256" key="1">
    <source>
        <dbReference type="ARBA" id="ARBA00022801"/>
    </source>
</evidence>
<reference evidence="7 8" key="1">
    <citation type="submission" date="2024-03" db="EMBL/GenBank/DDBJ databases">
        <title>Genome-scale model development and genomic sequencing of the oleaginous clade Lipomyces.</title>
        <authorList>
            <consortium name="Lawrence Berkeley National Laboratory"/>
            <person name="Czajka J.J."/>
            <person name="Han Y."/>
            <person name="Kim J."/>
            <person name="Mondo S.J."/>
            <person name="Hofstad B.A."/>
            <person name="Robles A."/>
            <person name="Haridas S."/>
            <person name="Riley R."/>
            <person name="LaButti K."/>
            <person name="Pangilinan J."/>
            <person name="Andreopoulos W."/>
            <person name="Lipzen A."/>
            <person name="Yan J."/>
            <person name="Wang M."/>
            <person name="Ng V."/>
            <person name="Grigoriev I.V."/>
            <person name="Spatafora J.W."/>
            <person name="Magnuson J.K."/>
            <person name="Baker S.E."/>
            <person name="Pomraning K.R."/>
        </authorList>
    </citation>
    <scope>NUCLEOTIDE SEQUENCE [LARGE SCALE GENOMIC DNA]</scope>
    <source>
        <strain evidence="7 8">Phaff 52-87</strain>
    </source>
</reference>
<organism evidence="7 8">
    <name type="scientific">Myxozyma melibiosi</name>
    <dbReference type="NCBI Taxonomy" id="54550"/>
    <lineage>
        <taxon>Eukaryota</taxon>
        <taxon>Fungi</taxon>
        <taxon>Dikarya</taxon>
        <taxon>Ascomycota</taxon>
        <taxon>Saccharomycotina</taxon>
        <taxon>Lipomycetes</taxon>
        <taxon>Lipomycetales</taxon>
        <taxon>Lipomycetaceae</taxon>
        <taxon>Myxozyma</taxon>
    </lineage>
</organism>
<name>A0ABR1F4G5_9ASCO</name>
<evidence type="ECO:0000256" key="3">
    <source>
        <dbReference type="ARBA" id="ARBA00023098"/>
    </source>
</evidence>
<dbReference type="InterPro" id="IPR021771">
    <property type="entry name" value="Triacylglycerol_lipase_N"/>
</dbReference>
<feature type="region of interest" description="Disordered" evidence="5">
    <location>
        <begin position="982"/>
        <end position="1058"/>
    </location>
</feature>
<evidence type="ECO:0000256" key="2">
    <source>
        <dbReference type="ARBA" id="ARBA00022963"/>
    </source>
</evidence>
<comment type="caution">
    <text evidence="7">The sequence shown here is derived from an EMBL/GenBank/DDBJ whole genome shotgun (WGS) entry which is preliminary data.</text>
</comment>